<dbReference type="Gene3D" id="3.20.20.70">
    <property type="entry name" value="Aldolase class I"/>
    <property type="match status" value="1"/>
</dbReference>
<evidence type="ECO:0000313" key="5">
    <source>
        <dbReference type="Proteomes" id="UP000199306"/>
    </source>
</evidence>
<dbReference type="PROSITE" id="PS51168">
    <property type="entry name" value="CHORISMATE_MUT_2"/>
    <property type="match status" value="1"/>
</dbReference>
<feature type="domain" description="Chorismate mutase" evidence="3">
    <location>
        <begin position="268"/>
        <end position="359"/>
    </location>
</feature>
<keyword evidence="2" id="KW-0808">Transferase</keyword>
<dbReference type="RefSeq" id="WP_092019822.1">
    <property type="nucleotide sequence ID" value="NZ_FOXH01000023.1"/>
</dbReference>
<dbReference type="InterPro" id="IPR036263">
    <property type="entry name" value="Chorismate_II_sf"/>
</dbReference>
<name>A0A1I5Z1W6_9BACT</name>
<dbReference type="PANTHER" id="PTHR43018">
    <property type="entry name" value="PHOSPHO-2-DEHYDRO-3-DEOXYHEPTONATE ALDOLASE"/>
    <property type="match status" value="1"/>
</dbReference>
<dbReference type="OrthoDB" id="9780456at2"/>
<dbReference type="SUPFAM" id="SSF48600">
    <property type="entry name" value="Chorismate mutase II"/>
    <property type="match status" value="1"/>
</dbReference>
<organism evidence="4 5">
    <name type="scientific">Pseudarcicella hirudinis</name>
    <dbReference type="NCBI Taxonomy" id="1079859"/>
    <lineage>
        <taxon>Bacteria</taxon>
        <taxon>Pseudomonadati</taxon>
        <taxon>Bacteroidota</taxon>
        <taxon>Cytophagia</taxon>
        <taxon>Cytophagales</taxon>
        <taxon>Flectobacillaceae</taxon>
        <taxon>Pseudarcicella</taxon>
    </lineage>
</organism>
<dbReference type="Pfam" id="PF01817">
    <property type="entry name" value="CM_2"/>
    <property type="match status" value="1"/>
</dbReference>
<dbReference type="InterPro" id="IPR002701">
    <property type="entry name" value="CM_II_prokaryot"/>
</dbReference>
<dbReference type="EMBL" id="FOXH01000023">
    <property type="protein sequence ID" value="SFQ50410.1"/>
    <property type="molecule type" value="Genomic_DNA"/>
</dbReference>
<dbReference type="InterPro" id="IPR013785">
    <property type="entry name" value="Aldolase_TIM"/>
</dbReference>
<dbReference type="EC" id="5.4.99.5" evidence="1"/>
<dbReference type="Pfam" id="PF00793">
    <property type="entry name" value="DAHP_synth_1"/>
    <property type="match status" value="1"/>
</dbReference>
<dbReference type="Proteomes" id="UP000199306">
    <property type="component" value="Unassembled WGS sequence"/>
</dbReference>
<dbReference type="GO" id="GO:0004106">
    <property type="term" value="F:chorismate mutase activity"/>
    <property type="evidence" value="ECO:0007669"/>
    <property type="project" value="UniProtKB-EC"/>
</dbReference>
<accession>A0A1I5Z1W6</accession>
<dbReference type="GO" id="GO:0016740">
    <property type="term" value="F:transferase activity"/>
    <property type="evidence" value="ECO:0007669"/>
    <property type="project" value="UniProtKB-KW"/>
</dbReference>
<evidence type="ECO:0000313" key="4">
    <source>
        <dbReference type="EMBL" id="SFQ50410.1"/>
    </source>
</evidence>
<dbReference type="GO" id="GO:0046417">
    <property type="term" value="P:chorismate metabolic process"/>
    <property type="evidence" value="ECO:0007669"/>
    <property type="project" value="InterPro"/>
</dbReference>
<dbReference type="InterPro" id="IPR006218">
    <property type="entry name" value="DAHP1/KDSA"/>
</dbReference>
<dbReference type="InterPro" id="IPR036979">
    <property type="entry name" value="CM_dom_sf"/>
</dbReference>
<dbReference type="InterPro" id="IPR052899">
    <property type="entry name" value="Class-I_DAHP_synthase"/>
</dbReference>
<evidence type="ECO:0000256" key="2">
    <source>
        <dbReference type="ARBA" id="ARBA00022679"/>
    </source>
</evidence>
<evidence type="ECO:0000256" key="1">
    <source>
        <dbReference type="ARBA" id="ARBA00012404"/>
    </source>
</evidence>
<dbReference type="STRING" id="1079859.SAMN04515674_12359"/>
<proteinExistence type="predicted"/>
<dbReference type="SMART" id="SM00830">
    <property type="entry name" value="CM_2"/>
    <property type="match status" value="1"/>
</dbReference>
<protein>
    <recommendedName>
        <fullName evidence="1">chorismate mutase</fullName>
        <ecNumber evidence="1">5.4.99.5</ecNumber>
    </recommendedName>
</protein>
<evidence type="ECO:0000259" key="3">
    <source>
        <dbReference type="PROSITE" id="PS51168"/>
    </source>
</evidence>
<sequence>MNANLDVVPMQEWINTDGKPLIIAGPCSAETEEQVLETANRIKAEGYAHIMRAGVWKPRTRPGSFEGMGEAALPWLVEAKKQTGLPIAVEVATPEHIELSLKYGVDVLWIGARTTVNPFNVQEIADALKGVDVPVLVKNPVNPDLALWVGAFERLQGAGIKKLGAIHRGFSNAQETKYRNSPMWQIAVEMKRLFPQLPIIGDPSHMAGKRALLMELSQRILDLNYDGMIIETHRDPDQAWSDASQQLTPEALGEMLRELDVRKASYGADFTDELTALRAKIDNIDRELLEVLAARMSVVEKLGEYKRDNNVAVLQLDRWKQVHADRAGQAKGLGLYPEFVEELFKLVHLESIRKQTEVMNTSLA</sequence>
<dbReference type="SUPFAM" id="SSF51569">
    <property type="entry name" value="Aldolase"/>
    <property type="match status" value="1"/>
</dbReference>
<gene>
    <name evidence="4" type="ORF">SAMN04515674_12359</name>
</gene>
<dbReference type="AlphaFoldDB" id="A0A1I5Z1W6"/>
<dbReference type="PANTHER" id="PTHR43018:SF1">
    <property type="entry name" value="PROTEIN AROA(G)"/>
    <property type="match status" value="1"/>
</dbReference>
<reference evidence="4 5" key="1">
    <citation type="submission" date="2016-10" db="EMBL/GenBank/DDBJ databases">
        <authorList>
            <person name="de Groot N.N."/>
        </authorList>
    </citation>
    <scope>NUCLEOTIDE SEQUENCE [LARGE SCALE GENOMIC DNA]</scope>
    <source>
        <strain evidence="5">E92,LMG 26720,CCM 7988</strain>
    </source>
</reference>
<keyword evidence="5" id="KW-1185">Reference proteome</keyword>
<dbReference type="Gene3D" id="1.20.59.10">
    <property type="entry name" value="Chorismate mutase"/>
    <property type="match status" value="1"/>
</dbReference>